<dbReference type="EMBL" id="MTKT01004486">
    <property type="protein sequence ID" value="OWM71275.1"/>
    <property type="molecule type" value="Genomic_DNA"/>
</dbReference>
<gene>
    <name evidence="1" type="ORF">CDL15_Pgr011402</name>
</gene>
<dbReference type="AlphaFoldDB" id="A0A218WEM6"/>
<evidence type="ECO:0000313" key="2">
    <source>
        <dbReference type="Proteomes" id="UP000197138"/>
    </source>
</evidence>
<reference evidence="2" key="1">
    <citation type="journal article" date="2017" name="Plant J.">
        <title>The pomegranate (Punica granatum L.) genome and the genomics of punicalagin biosynthesis.</title>
        <authorList>
            <person name="Qin G."/>
            <person name="Xu C."/>
            <person name="Ming R."/>
            <person name="Tang H."/>
            <person name="Guyot R."/>
            <person name="Kramer E.M."/>
            <person name="Hu Y."/>
            <person name="Yi X."/>
            <person name="Qi Y."/>
            <person name="Xu X."/>
            <person name="Gao Z."/>
            <person name="Pan H."/>
            <person name="Jian J."/>
            <person name="Tian Y."/>
            <person name="Yue Z."/>
            <person name="Xu Y."/>
        </authorList>
    </citation>
    <scope>NUCLEOTIDE SEQUENCE [LARGE SCALE GENOMIC DNA]</scope>
    <source>
        <strain evidence="2">cv. Dabenzi</strain>
    </source>
</reference>
<accession>A0A218WEM6</accession>
<evidence type="ECO:0000313" key="1">
    <source>
        <dbReference type="EMBL" id="OWM71275.1"/>
    </source>
</evidence>
<proteinExistence type="predicted"/>
<comment type="caution">
    <text evidence="1">The sequence shown here is derived from an EMBL/GenBank/DDBJ whole genome shotgun (WGS) entry which is preliminary data.</text>
</comment>
<sequence length="89" mass="9841">MEALRLVVVRVLGDLEVILDNGVAYLVEKGFYFGDEGGKDEGTKVIFIFCDEFASSTIDREVQPRRRRLRGGADGVGMASNGANFLRTR</sequence>
<name>A0A218WEM6_PUNGR</name>
<dbReference type="Proteomes" id="UP000197138">
    <property type="component" value="Unassembled WGS sequence"/>
</dbReference>
<protein>
    <submittedName>
        <fullName evidence="1">Uncharacterized protein</fullName>
    </submittedName>
</protein>
<organism evidence="1 2">
    <name type="scientific">Punica granatum</name>
    <name type="common">Pomegranate</name>
    <dbReference type="NCBI Taxonomy" id="22663"/>
    <lineage>
        <taxon>Eukaryota</taxon>
        <taxon>Viridiplantae</taxon>
        <taxon>Streptophyta</taxon>
        <taxon>Embryophyta</taxon>
        <taxon>Tracheophyta</taxon>
        <taxon>Spermatophyta</taxon>
        <taxon>Magnoliopsida</taxon>
        <taxon>eudicotyledons</taxon>
        <taxon>Gunneridae</taxon>
        <taxon>Pentapetalae</taxon>
        <taxon>rosids</taxon>
        <taxon>malvids</taxon>
        <taxon>Myrtales</taxon>
        <taxon>Lythraceae</taxon>
        <taxon>Punica</taxon>
    </lineage>
</organism>